<evidence type="ECO:0000259" key="7">
    <source>
        <dbReference type="PROSITE" id="PS50878"/>
    </source>
</evidence>
<keyword evidence="5" id="KW-0511">Multifunctional enzyme</keyword>
<dbReference type="Gene3D" id="3.10.10.10">
    <property type="entry name" value="HIV Type 1 Reverse Transcriptase, subunit A, domain 1"/>
    <property type="match status" value="1"/>
</dbReference>
<organism evidence="8 9">
    <name type="scientific">Paspalum notatum var. saurae</name>
    <dbReference type="NCBI Taxonomy" id="547442"/>
    <lineage>
        <taxon>Eukaryota</taxon>
        <taxon>Viridiplantae</taxon>
        <taxon>Streptophyta</taxon>
        <taxon>Embryophyta</taxon>
        <taxon>Tracheophyta</taxon>
        <taxon>Spermatophyta</taxon>
        <taxon>Magnoliopsida</taxon>
        <taxon>Liliopsida</taxon>
        <taxon>Poales</taxon>
        <taxon>Poaceae</taxon>
        <taxon>PACMAD clade</taxon>
        <taxon>Panicoideae</taxon>
        <taxon>Andropogonodae</taxon>
        <taxon>Paspaleae</taxon>
        <taxon>Paspalinae</taxon>
        <taxon>Paspalum</taxon>
    </lineage>
</organism>
<dbReference type="Proteomes" id="UP001341281">
    <property type="component" value="Chromosome 04"/>
</dbReference>
<dbReference type="CDD" id="cd01647">
    <property type="entry name" value="RT_LTR"/>
    <property type="match status" value="1"/>
</dbReference>
<keyword evidence="2" id="KW-0548">Nucleotidyltransferase</keyword>
<name>A0AAQ3TAA1_PASNO</name>
<dbReference type="InterPro" id="IPR043502">
    <property type="entry name" value="DNA/RNA_pol_sf"/>
</dbReference>
<dbReference type="CDD" id="cd09274">
    <property type="entry name" value="RNase_HI_RT_Ty3"/>
    <property type="match status" value="1"/>
</dbReference>
<dbReference type="InterPro" id="IPR000477">
    <property type="entry name" value="RT_dom"/>
</dbReference>
<dbReference type="SUPFAM" id="SSF56672">
    <property type="entry name" value="DNA/RNA polymerases"/>
    <property type="match status" value="1"/>
</dbReference>
<dbReference type="Gene3D" id="3.30.420.10">
    <property type="entry name" value="Ribonuclease H-like superfamily/Ribonuclease H"/>
    <property type="match status" value="1"/>
</dbReference>
<evidence type="ECO:0000256" key="5">
    <source>
        <dbReference type="ARBA" id="ARBA00023268"/>
    </source>
</evidence>
<evidence type="ECO:0000256" key="4">
    <source>
        <dbReference type="ARBA" id="ARBA00022759"/>
    </source>
</evidence>
<dbReference type="GO" id="GO:0003676">
    <property type="term" value="F:nucleic acid binding"/>
    <property type="evidence" value="ECO:0007669"/>
    <property type="project" value="InterPro"/>
</dbReference>
<dbReference type="InterPro" id="IPR012337">
    <property type="entry name" value="RNaseH-like_sf"/>
</dbReference>
<gene>
    <name evidence="8" type="ORF">U9M48_018208</name>
</gene>
<evidence type="ECO:0000256" key="3">
    <source>
        <dbReference type="ARBA" id="ARBA00022722"/>
    </source>
</evidence>
<dbReference type="Gene3D" id="1.10.340.70">
    <property type="match status" value="1"/>
</dbReference>
<accession>A0AAQ3TAA1</accession>
<dbReference type="EMBL" id="CP144748">
    <property type="protein sequence ID" value="WVZ69420.1"/>
    <property type="molecule type" value="Genomic_DNA"/>
</dbReference>
<dbReference type="InterPro" id="IPR041588">
    <property type="entry name" value="Integrase_H2C2"/>
</dbReference>
<dbReference type="InterPro" id="IPR050951">
    <property type="entry name" value="Retrovirus_Pol_polyprotein"/>
</dbReference>
<dbReference type="Pfam" id="PF00078">
    <property type="entry name" value="RVT_1"/>
    <property type="match status" value="1"/>
</dbReference>
<feature type="compositionally biased region" description="Basic and acidic residues" evidence="6">
    <location>
        <begin position="244"/>
        <end position="260"/>
    </location>
</feature>
<dbReference type="GO" id="GO:0016779">
    <property type="term" value="F:nucleotidyltransferase activity"/>
    <property type="evidence" value="ECO:0007669"/>
    <property type="project" value="UniProtKB-KW"/>
</dbReference>
<feature type="domain" description="Reverse transcriptase" evidence="7">
    <location>
        <begin position="570"/>
        <end position="749"/>
    </location>
</feature>
<keyword evidence="4" id="KW-0378">Hydrolase</keyword>
<dbReference type="InterPro" id="IPR021109">
    <property type="entry name" value="Peptidase_aspartic_dom_sf"/>
</dbReference>
<reference evidence="8 9" key="1">
    <citation type="submission" date="2024-02" db="EMBL/GenBank/DDBJ databases">
        <title>High-quality chromosome-scale genome assembly of Pensacola bahiagrass (Paspalum notatum Flugge var. saurae).</title>
        <authorList>
            <person name="Vega J.M."/>
            <person name="Podio M."/>
            <person name="Orjuela J."/>
            <person name="Siena L.A."/>
            <person name="Pessino S.C."/>
            <person name="Combes M.C."/>
            <person name="Mariac C."/>
            <person name="Albertini E."/>
            <person name="Pupilli F."/>
            <person name="Ortiz J.P.A."/>
            <person name="Leblanc O."/>
        </authorList>
    </citation>
    <scope>NUCLEOTIDE SEQUENCE [LARGE SCALE GENOMIC DNA]</scope>
    <source>
        <strain evidence="8">R1</strain>
        <tissue evidence="8">Leaf</tissue>
    </source>
</reference>
<feature type="region of interest" description="Disordered" evidence="6">
    <location>
        <begin position="233"/>
        <end position="260"/>
    </location>
</feature>
<dbReference type="PANTHER" id="PTHR37984">
    <property type="entry name" value="PROTEIN CBG26694"/>
    <property type="match status" value="1"/>
</dbReference>
<dbReference type="CDD" id="cd00303">
    <property type="entry name" value="retropepsin_like"/>
    <property type="match status" value="1"/>
</dbReference>
<dbReference type="FunFam" id="3.30.70.270:FF:000020">
    <property type="entry name" value="Transposon Tf2-6 polyprotein-like Protein"/>
    <property type="match status" value="1"/>
</dbReference>
<dbReference type="SUPFAM" id="SSF53098">
    <property type="entry name" value="Ribonuclease H-like"/>
    <property type="match status" value="1"/>
</dbReference>
<evidence type="ECO:0000313" key="9">
    <source>
        <dbReference type="Proteomes" id="UP001341281"/>
    </source>
</evidence>
<evidence type="ECO:0000313" key="8">
    <source>
        <dbReference type="EMBL" id="WVZ69420.1"/>
    </source>
</evidence>
<protein>
    <recommendedName>
        <fullName evidence="7">Reverse transcriptase domain-containing protein</fullName>
    </recommendedName>
</protein>
<keyword evidence="3" id="KW-0540">Nuclease</keyword>
<dbReference type="InterPro" id="IPR041577">
    <property type="entry name" value="RT_RNaseH_2"/>
</dbReference>
<evidence type="ECO:0000256" key="2">
    <source>
        <dbReference type="ARBA" id="ARBA00022695"/>
    </source>
</evidence>
<dbReference type="PROSITE" id="PS50878">
    <property type="entry name" value="RT_POL"/>
    <property type="match status" value="1"/>
</dbReference>
<dbReference type="Pfam" id="PF17919">
    <property type="entry name" value="RT_RNaseH_2"/>
    <property type="match status" value="1"/>
</dbReference>
<dbReference type="Pfam" id="PF08284">
    <property type="entry name" value="RVP_2"/>
    <property type="match status" value="1"/>
</dbReference>
<keyword evidence="1" id="KW-0808">Transferase</keyword>
<feature type="compositionally biased region" description="Low complexity" evidence="6">
    <location>
        <begin position="233"/>
        <end position="243"/>
    </location>
</feature>
<keyword evidence="4" id="KW-0255">Endonuclease</keyword>
<dbReference type="InterPro" id="IPR036397">
    <property type="entry name" value="RNaseH_sf"/>
</dbReference>
<keyword evidence="9" id="KW-1185">Reference proteome</keyword>
<dbReference type="InterPro" id="IPR043128">
    <property type="entry name" value="Rev_trsase/Diguanyl_cyclase"/>
</dbReference>
<dbReference type="AlphaFoldDB" id="A0AAQ3TAA1"/>
<dbReference type="SUPFAM" id="SSF50630">
    <property type="entry name" value="Acid proteases"/>
    <property type="match status" value="1"/>
</dbReference>
<dbReference type="PANTHER" id="PTHR37984:SF5">
    <property type="entry name" value="PROTEIN NYNRIN-LIKE"/>
    <property type="match status" value="1"/>
</dbReference>
<evidence type="ECO:0000256" key="1">
    <source>
        <dbReference type="ARBA" id="ARBA00022679"/>
    </source>
</evidence>
<dbReference type="Pfam" id="PF17921">
    <property type="entry name" value="Integrase_H2C2"/>
    <property type="match status" value="1"/>
</dbReference>
<dbReference type="Gene3D" id="3.30.70.270">
    <property type="match status" value="2"/>
</dbReference>
<evidence type="ECO:0000256" key="6">
    <source>
        <dbReference type="SAM" id="MobiDB-lite"/>
    </source>
</evidence>
<proteinExistence type="predicted"/>
<dbReference type="GO" id="GO:0004519">
    <property type="term" value="F:endonuclease activity"/>
    <property type="evidence" value="ECO:0007669"/>
    <property type="project" value="UniProtKB-KW"/>
</dbReference>
<dbReference type="Gene3D" id="2.40.70.10">
    <property type="entry name" value="Acid Proteases"/>
    <property type="match status" value="1"/>
</dbReference>
<sequence length="1147" mass="129300">MEQHVSEIASLLKEMQIQGTEMRKVLQENTQVLKEYAEWRPQVDVKVEELQSGVSDLRGKVDRLVQFYEDNHDPSRKVFDFETIDLTKPAVAHLTATSPEAASGPVGHGASSLNRGSGFGVVSTLIPTPVTEQFTSVSEYIERFDDLVHQILAYDPKFSVVNVTNRFVDGLRHDIRAAVLMHRPSTLDTACSLALLQEELSGDISRRNPRKTEIVNFQKAEVPKFQSNISSSYSKNSNTLSISDSKKGVETSKTMRTDDKQTDAKVSALMSYRRARGLCYKCGLKWGPTHKCATSVSLNARNCGNYLQKKQETNNTDSKNLSADSDEDLMSISAHAVQGTESPRTVRMIGSIKKHEMLMLIDSGSSHCFISELQASKWPFWSLLTNPLSVRVANGAILKCTHELSDCPVWIQNRCFHISLKILPLGCYDIILGIDWHEEFSPMEVDWREKTLTFEHLGSQVTLQGIKSTTVSCSLADPKELNQLQQVDALWYAVELHDSHSISSVDYHPDIQSIVTKFSELFQPPSSLPPVRSCAHTIPLIPGAQPFRLRPYRYNPAQKDEIERQVTELLRSGFIKESNSPFASPVLLVRKKTGDWRLCVDFRRLNALTVKNKFPLPVIDELLDELVGAQWFSTLDLASGFHQILMAEEDRYKTAFQTHHGHYEYSVMPYGVTGGPATFQHEMNTVLAPFLRKFAVVFIDDVLIYSKTWDSHLNHLQQVFSALHQHQFKVKLSKCAFAKQEISYLGYVVSYKGVSTDPKKIDTVLHWPVPTSVKELKSFLGLAGYYRKFVKNFGLISKPLNNLLKKGELYVWTVYHEEAFQTLKEALTSAPVLALPDFQQTFVIETDASDKGIGAVLQQNGHPIAFVSRALGPKSSALSTYEKECLAILLAVDYWRPYLLSSEFIIKTDQKSLVHLDDQHLSTPWQHKAMTKLLGLQYKICYKKGTENRVADSLSRLPSNYSPELQAISTVKPVWILEITSGYHKHPATKALLAELIVSSSKEHFTFQQGLIRYKGRIWLAGNLVVQTKVIQALHSSAAGGHSGVWVTYVRIKKLFAWPNMKKDIQHFVSQCAVCQQAKVERVQYPGLLQPLPVPTHAWQVVSLDFIEGLPRSKHYNCILVVVDKFSKYAHFIAMSHPFTAFKLPSS</sequence>